<keyword evidence="5" id="KW-0571">Peptide transport</keyword>
<evidence type="ECO:0000256" key="4">
    <source>
        <dbReference type="ARBA" id="ARBA00022692"/>
    </source>
</evidence>
<feature type="transmembrane region" description="Helical" evidence="9">
    <location>
        <begin position="652"/>
        <end position="674"/>
    </location>
</feature>
<comment type="similarity">
    <text evidence="2">Belongs to the oligopeptide OPT transporter family.</text>
</comment>
<dbReference type="InterPro" id="IPR004648">
    <property type="entry name" value="Oligpept_transpt"/>
</dbReference>
<organism evidence="10 11">
    <name type="scientific">Dioszegia hungarica</name>
    <dbReference type="NCBI Taxonomy" id="4972"/>
    <lineage>
        <taxon>Eukaryota</taxon>
        <taxon>Fungi</taxon>
        <taxon>Dikarya</taxon>
        <taxon>Basidiomycota</taxon>
        <taxon>Agaricomycotina</taxon>
        <taxon>Tremellomycetes</taxon>
        <taxon>Tremellales</taxon>
        <taxon>Bulleribasidiaceae</taxon>
        <taxon>Dioszegia</taxon>
    </lineage>
</organism>
<feature type="transmembrane region" description="Helical" evidence="9">
    <location>
        <begin position="686"/>
        <end position="706"/>
    </location>
</feature>
<evidence type="ECO:0000256" key="3">
    <source>
        <dbReference type="ARBA" id="ARBA00022448"/>
    </source>
</evidence>
<dbReference type="NCBIfam" id="TIGR00728">
    <property type="entry name" value="OPT_sfam"/>
    <property type="match status" value="1"/>
</dbReference>
<keyword evidence="7 9" id="KW-1133">Transmembrane helix</keyword>
<evidence type="ECO:0000256" key="7">
    <source>
        <dbReference type="ARBA" id="ARBA00022989"/>
    </source>
</evidence>
<keyword evidence="3" id="KW-0813">Transport</keyword>
<feature type="transmembrane region" description="Helical" evidence="9">
    <location>
        <begin position="292"/>
        <end position="316"/>
    </location>
</feature>
<evidence type="ECO:0000256" key="5">
    <source>
        <dbReference type="ARBA" id="ARBA00022856"/>
    </source>
</evidence>
<feature type="transmembrane region" description="Helical" evidence="9">
    <location>
        <begin position="357"/>
        <end position="386"/>
    </location>
</feature>
<dbReference type="GO" id="GO:0015031">
    <property type="term" value="P:protein transport"/>
    <property type="evidence" value="ECO:0007669"/>
    <property type="project" value="UniProtKB-KW"/>
</dbReference>
<keyword evidence="6" id="KW-0653">Protein transport</keyword>
<evidence type="ECO:0000256" key="9">
    <source>
        <dbReference type="SAM" id="Phobius"/>
    </source>
</evidence>
<dbReference type="Pfam" id="PF03169">
    <property type="entry name" value="OPT"/>
    <property type="match status" value="1"/>
</dbReference>
<feature type="transmembrane region" description="Helical" evidence="9">
    <location>
        <begin position="187"/>
        <end position="206"/>
    </location>
</feature>
<proteinExistence type="inferred from homology"/>
<dbReference type="EMBL" id="JAKWFO010000008">
    <property type="protein sequence ID" value="KAI9634129.1"/>
    <property type="molecule type" value="Genomic_DNA"/>
</dbReference>
<evidence type="ECO:0000256" key="8">
    <source>
        <dbReference type="ARBA" id="ARBA00023136"/>
    </source>
</evidence>
<evidence type="ECO:0000256" key="1">
    <source>
        <dbReference type="ARBA" id="ARBA00004141"/>
    </source>
</evidence>
<dbReference type="NCBIfam" id="TIGR00727">
    <property type="entry name" value="ISP4_OPT"/>
    <property type="match status" value="1"/>
</dbReference>
<feature type="transmembrane region" description="Helical" evidence="9">
    <location>
        <begin position="617"/>
        <end position="640"/>
    </location>
</feature>
<feature type="transmembrane region" description="Helical" evidence="9">
    <location>
        <begin position="510"/>
        <end position="530"/>
    </location>
</feature>
<feature type="transmembrane region" description="Helical" evidence="9">
    <location>
        <begin position="115"/>
        <end position="134"/>
    </location>
</feature>
<name>A0AA38H793_9TREE</name>
<gene>
    <name evidence="10" type="ORF">MKK02DRAFT_17089</name>
</gene>
<dbReference type="GO" id="GO:0016020">
    <property type="term" value="C:membrane"/>
    <property type="evidence" value="ECO:0007669"/>
    <property type="project" value="UniProtKB-SubCell"/>
</dbReference>
<dbReference type="Proteomes" id="UP001164286">
    <property type="component" value="Unassembled WGS sequence"/>
</dbReference>
<keyword evidence="4 9" id="KW-0812">Transmembrane</keyword>
<keyword evidence="11" id="KW-1185">Reference proteome</keyword>
<evidence type="ECO:0000313" key="10">
    <source>
        <dbReference type="EMBL" id="KAI9634129.1"/>
    </source>
</evidence>
<evidence type="ECO:0000256" key="2">
    <source>
        <dbReference type="ARBA" id="ARBA00008807"/>
    </source>
</evidence>
<feature type="transmembrane region" description="Helical" evidence="9">
    <location>
        <begin position="536"/>
        <end position="556"/>
    </location>
</feature>
<dbReference type="GO" id="GO:0035673">
    <property type="term" value="F:oligopeptide transmembrane transporter activity"/>
    <property type="evidence" value="ECO:0007669"/>
    <property type="project" value="InterPro"/>
</dbReference>
<dbReference type="RefSeq" id="XP_052943906.1">
    <property type="nucleotide sequence ID" value="XM_053085732.1"/>
</dbReference>
<keyword evidence="8 9" id="KW-0472">Membrane</keyword>
<protein>
    <submittedName>
        <fullName evidence="10">OPT oligopeptide transporter protein-domain-containing protein</fullName>
    </submittedName>
</protein>
<feature type="transmembrane region" description="Helical" evidence="9">
    <location>
        <begin position="436"/>
        <end position="459"/>
    </location>
</feature>
<sequence>MQPELIGSDLDVSKDEVLSLEARLDDMSLERCLMIIRHVKEIHKYDQNFPGSALARINEFLGNPDIIDRPEKYEDIINEMKMEALLSTENSPYAEVRANVDNTDNPSMPSLTIRVWVIGCIFSAAGSFIDSFFLMRNPPVYIGANVAQLLAYPCGKFMARVLPDKRFKLFGREHSLSPGPFNRKEHMLITIMASVSFGASYTTYIVPTQAMPFWFNEAYARNFGYQILNSIGINFVGYGLAGLTRRFLVYPAAAVWPASLSTMALNKAFHTEVNEPVKGPFGKIYTMSRQRLFLCAFLAMFAYFFFPGFIFQALSYFDWMSWISPDNIALSAITSTYGGLGLNPIPSFDWNIMSVWLVPLTIPTFSIMNQFVGLLVVVPLTAGIWFSNAWNTGYLPINDNHTWNNMGGRFNVTKILTNSRLDDAKYQKYSQPWVSAGYITAFSSYFALYGATVSYVILYHRQQVAGAAKQVWKSVLVTLRLRRQEEDEDEFAEDIHYKLMKANYKDVPEWMYGIILLVSMVIGMIGIGIYPTDTSPVVVIFGIIMPLIALVPVGLVQSVTGIQVALNVLAEFIGGSFVEGNANGLIWFKTYGYISCYQALAFINDLKLAHYTKIPPYYTFVCQIVATLIFTFVSAGILNFQMSFKDVCTKNAAFGFTCPGHNTFFTSAVFWGTLSPKRLFGPGRRYNLMLLGFPVGIMLPIIHWALRRRFPKAEWLRQVHPVMLCAGPALWGAPYNLGYFFGNVPVVLFSWQYLRRKYPGFWSKYNFVVAAAFPAGIAISAVVIFFALQLPNGGFSIDWWGNNVVGEGAIGVPLLDIPEIGYFGPEPNTGSFI</sequence>
<dbReference type="PANTHER" id="PTHR22601">
    <property type="entry name" value="ISP4 LIKE PROTEIN"/>
    <property type="match status" value="1"/>
</dbReference>
<evidence type="ECO:0000313" key="11">
    <source>
        <dbReference type="Proteomes" id="UP001164286"/>
    </source>
</evidence>
<dbReference type="AlphaFoldDB" id="A0AA38H793"/>
<comment type="subcellular location">
    <subcellularLocation>
        <location evidence="1">Membrane</location>
        <topology evidence="1">Multi-pass membrane protein</topology>
    </subcellularLocation>
</comment>
<comment type="caution">
    <text evidence="10">The sequence shown here is derived from an EMBL/GenBank/DDBJ whole genome shotgun (WGS) entry which is preliminary data.</text>
</comment>
<feature type="transmembrane region" description="Helical" evidence="9">
    <location>
        <begin position="766"/>
        <end position="788"/>
    </location>
</feature>
<evidence type="ECO:0000256" key="6">
    <source>
        <dbReference type="ARBA" id="ARBA00022927"/>
    </source>
</evidence>
<dbReference type="GeneID" id="77724933"/>
<reference evidence="10" key="1">
    <citation type="journal article" date="2022" name="G3 (Bethesda)">
        <title>High quality genome of the basidiomycete yeast Dioszegia hungarica PDD-24b-2 isolated from cloud water.</title>
        <authorList>
            <person name="Jarrige D."/>
            <person name="Haridas S."/>
            <person name="Bleykasten-Grosshans C."/>
            <person name="Joly M."/>
            <person name="Nadalig T."/>
            <person name="Sancelme M."/>
            <person name="Vuilleumier S."/>
            <person name="Grigoriev I.V."/>
            <person name="Amato P."/>
            <person name="Bringel F."/>
        </authorList>
    </citation>
    <scope>NUCLEOTIDE SEQUENCE</scope>
    <source>
        <strain evidence="10">PDD-24b-2</strain>
    </source>
</reference>
<feature type="transmembrane region" description="Helical" evidence="9">
    <location>
        <begin position="226"/>
        <end position="243"/>
    </location>
</feature>
<accession>A0AA38H793</accession>
<dbReference type="InterPro" id="IPR004813">
    <property type="entry name" value="OPT"/>
</dbReference>